<name>A0ACC2LCL9_PERAE</name>
<comment type="caution">
    <text evidence="1">The sequence shown here is derived from an EMBL/GenBank/DDBJ whole genome shotgun (WGS) entry which is preliminary data.</text>
</comment>
<evidence type="ECO:0000313" key="1">
    <source>
        <dbReference type="EMBL" id="KAJ8630995.1"/>
    </source>
</evidence>
<protein>
    <submittedName>
        <fullName evidence="1">Uncharacterized protein</fullName>
    </submittedName>
</protein>
<accession>A0ACC2LCL9</accession>
<organism evidence="1 2">
    <name type="scientific">Persea americana</name>
    <name type="common">Avocado</name>
    <dbReference type="NCBI Taxonomy" id="3435"/>
    <lineage>
        <taxon>Eukaryota</taxon>
        <taxon>Viridiplantae</taxon>
        <taxon>Streptophyta</taxon>
        <taxon>Embryophyta</taxon>
        <taxon>Tracheophyta</taxon>
        <taxon>Spermatophyta</taxon>
        <taxon>Magnoliopsida</taxon>
        <taxon>Magnoliidae</taxon>
        <taxon>Laurales</taxon>
        <taxon>Lauraceae</taxon>
        <taxon>Persea</taxon>
    </lineage>
</organism>
<keyword evidence="2" id="KW-1185">Reference proteome</keyword>
<proteinExistence type="predicted"/>
<sequence length="352" mass="39180">MIRIGGLPPLSAPTPSLCLSEVDPTYLCSDGAGRPSPSQNPVQPDGVNGTSAESDKMPEIQLGGHTIVSHGVKLARLHMLDWLIVVLLGTIELILKFVAPFNCFIGEDMMTDIKYPMKSNTVPFWAVQIVVLLLPFAIFSAYYYYRRDVYDFHHAILGLLFSVLVTGVITNVIKDAVGRPRPDFYWRCFPDGKPHYDPITGNVICHGHKSVIKEGRKSFPSGHTSWSFSGLGFLAWYLSGKIQVFDHQGHIAKLCLVILPLLVASLVGISCVDDYHHHWQDVFAGGLLGFMVASFCYLHFFPPPYDPHGWGPHAYFQMLAQSPNSARSTSTYHFIQQPMENESVYIPPRCSA</sequence>
<dbReference type="Proteomes" id="UP001234297">
    <property type="component" value="Chromosome 7"/>
</dbReference>
<dbReference type="EMBL" id="CM056815">
    <property type="protein sequence ID" value="KAJ8630995.1"/>
    <property type="molecule type" value="Genomic_DNA"/>
</dbReference>
<evidence type="ECO:0000313" key="2">
    <source>
        <dbReference type="Proteomes" id="UP001234297"/>
    </source>
</evidence>
<reference evidence="1 2" key="1">
    <citation type="journal article" date="2022" name="Hortic Res">
        <title>A haplotype resolved chromosomal level avocado genome allows analysis of novel avocado genes.</title>
        <authorList>
            <person name="Nath O."/>
            <person name="Fletcher S.J."/>
            <person name="Hayward A."/>
            <person name="Shaw L.M."/>
            <person name="Masouleh A.K."/>
            <person name="Furtado A."/>
            <person name="Henry R.J."/>
            <person name="Mitter N."/>
        </authorList>
    </citation>
    <scope>NUCLEOTIDE SEQUENCE [LARGE SCALE GENOMIC DNA]</scope>
    <source>
        <strain evidence="2">cv. Hass</strain>
    </source>
</reference>
<gene>
    <name evidence="1" type="ORF">MRB53_024318</name>
</gene>